<dbReference type="AlphaFoldDB" id="A0A2S7T290"/>
<dbReference type="Proteomes" id="UP000239872">
    <property type="component" value="Unassembled WGS sequence"/>
</dbReference>
<evidence type="ECO:0000313" key="1">
    <source>
        <dbReference type="EMBL" id="PQJ12866.1"/>
    </source>
</evidence>
<dbReference type="RefSeq" id="WP_105037750.1">
    <property type="nucleotide sequence ID" value="NZ_PPSL01000001.1"/>
</dbReference>
<accession>A0A2S7T290</accession>
<reference evidence="1 2" key="1">
    <citation type="submission" date="2018-01" db="EMBL/GenBank/DDBJ databases">
        <title>A novel member of the phylum Bacteroidetes isolated from glacier ice.</title>
        <authorList>
            <person name="Liu Q."/>
            <person name="Xin Y.-H."/>
        </authorList>
    </citation>
    <scope>NUCLEOTIDE SEQUENCE [LARGE SCALE GENOMIC DNA]</scope>
    <source>
        <strain evidence="1 2">RB1R16</strain>
    </source>
</reference>
<proteinExistence type="predicted"/>
<organism evidence="1 2">
    <name type="scientific">Flavipsychrobacter stenotrophus</name>
    <dbReference type="NCBI Taxonomy" id="2077091"/>
    <lineage>
        <taxon>Bacteria</taxon>
        <taxon>Pseudomonadati</taxon>
        <taxon>Bacteroidota</taxon>
        <taxon>Chitinophagia</taxon>
        <taxon>Chitinophagales</taxon>
        <taxon>Chitinophagaceae</taxon>
        <taxon>Flavipsychrobacter</taxon>
    </lineage>
</organism>
<comment type="caution">
    <text evidence="1">The sequence shown here is derived from an EMBL/GenBank/DDBJ whole genome shotgun (WGS) entry which is preliminary data.</text>
</comment>
<dbReference type="EMBL" id="PPSL01000001">
    <property type="protein sequence ID" value="PQJ12866.1"/>
    <property type="molecule type" value="Genomic_DNA"/>
</dbReference>
<evidence type="ECO:0000313" key="2">
    <source>
        <dbReference type="Proteomes" id="UP000239872"/>
    </source>
</evidence>
<keyword evidence="2" id="KW-1185">Reference proteome</keyword>
<sequence length="62" mass="7159">MTNQERLWAYKYAHLVLSAQLFLLEKITPKEETNVLPVYSHHQAMIDSFTDALETLDVLANP</sequence>
<name>A0A2S7T290_9BACT</name>
<protein>
    <submittedName>
        <fullName evidence="1">Uncharacterized protein</fullName>
    </submittedName>
</protein>
<gene>
    <name evidence="1" type="ORF">CJD36_003735</name>
</gene>